<dbReference type="EMBL" id="AP024718">
    <property type="protein sequence ID" value="BCX89472.1"/>
    <property type="molecule type" value="Genomic_DNA"/>
</dbReference>
<dbReference type="EC" id="5.3.1.16" evidence="6"/>
<keyword evidence="2 5" id="KW-0028">Amino-acid biosynthesis</keyword>
<comment type="pathway">
    <text evidence="4">Amino-acid biosynthesis.</text>
</comment>
<reference evidence="7" key="1">
    <citation type="journal article" date="2024" name="Int. J. Syst. Evol. Microbiol.">
        <title>Methylomarinovum tepidoasis sp. nov., a moderately thermophilic methanotroph of the family Methylothermaceae isolated from a deep-sea hydrothermal field.</title>
        <authorList>
            <person name="Hirayama H."/>
            <person name="Takaki Y."/>
            <person name="Abe M."/>
            <person name="Miyazaki M."/>
            <person name="Uematsu K."/>
            <person name="Matsui Y."/>
            <person name="Takai K."/>
        </authorList>
    </citation>
    <scope>NUCLEOTIDE SEQUENCE [LARGE SCALE GENOMIC DNA]</scope>
    <source>
        <strain evidence="7">IN45</strain>
    </source>
</reference>
<evidence type="ECO:0000256" key="4">
    <source>
        <dbReference type="ARBA" id="ARBA00029440"/>
    </source>
</evidence>
<keyword evidence="7" id="KW-1185">Reference proteome</keyword>
<dbReference type="CDD" id="cd04723">
    <property type="entry name" value="HisA_HisF"/>
    <property type="match status" value="1"/>
</dbReference>
<sequence>MKLIPVLDLLGGKAVLGQQGKRQCYRPVRSPLCRNGDPLELVSGYLACCRFDTLYVADLDRILQQGDNGIIIDAIQRRHPNLTLWIDAGWPPARPVPGILPVVGSETLPPDAEDEAAGWRHDWILSLDFDAYGFRGPDWLLRQSECWPSRIILMSLPQVGSGQGPDWARLERFRRRFPQIRWIAAGGVRHQRDLDRLAAMGIHAVLVATALHQGALPRMTKAAIAGDDGS</sequence>
<keyword evidence="6" id="KW-0413">Isomerase</keyword>
<dbReference type="KEGG" id="meiy:MIN45_P1845"/>
<dbReference type="InterPro" id="IPR013785">
    <property type="entry name" value="Aldolase_TIM"/>
</dbReference>
<dbReference type="RefSeq" id="WP_286291819.1">
    <property type="nucleotide sequence ID" value="NZ_AP024718.1"/>
</dbReference>
<evidence type="ECO:0000256" key="3">
    <source>
        <dbReference type="ARBA" id="ARBA00023102"/>
    </source>
</evidence>
<dbReference type="GO" id="GO:0003949">
    <property type="term" value="F:1-(5-phosphoribosyl)-5-[(5-phosphoribosylamino)methylideneamino]imidazole-4-carboxamide isomerase activity"/>
    <property type="evidence" value="ECO:0007669"/>
    <property type="project" value="UniProtKB-EC"/>
</dbReference>
<dbReference type="Proteomes" id="UP001321450">
    <property type="component" value="Chromosome"/>
</dbReference>
<dbReference type="SUPFAM" id="SSF51366">
    <property type="entry name" value="Ribulose-phoshate binding barrel"/>
    <property type="match status" value="1"/>
</dbReference>
<dbReference type="Gene3D" id="3.20.20.70">
    <property type="entry name" value="Aldolase class I"/>
    <property type="match status" value="2"/>
</dbReference>
<comment type="similarity">
    <text evidence="1 5">Belongs to the HisA/HisF family.</text>
</comment>
<evidence type="ECO:0000313" key="7">
    <source>
        <dbReference type="Proteomes" id="UP001321450"/>
    </source>
</evidence>
<protein>
    <submittedName>
        <fullName evidence="6">Phosphoribosylformimino-5-aminoimidazole carboxamide ribotide isomerase</fullName>
        <ecNumber evidence="6">5.3.1.16</ecNumber>
    </submittedName>
</protein>
<dbReference type="GO" id="GO:0000105">
    <property type="term" value="P:L-histidine biosynthetic process"/>
    <property type="evidence" value="ECO:0007669"/>
    <property type="project" value="UniProtKB-KW"/>
</dbReference>
<evidence type="ECO:0000256" key="5">
    <source>
        <dbReference type="RuleBase" id="RU003657"/>
    </source>
</evidence>
<evidence type="ECO:0000256" key="2">
    <source>
        <dbReference type="ARBA" id="ARBA00022605"/>
    </source>
</evidence>
<accession>A0AAU9C791</accession>
<organism evidence="6 7">
    <name type="scientific">Methylomarinovum tepidoasis</name>
    <dbReference type="NCBI Taxonomy" id="2840183"/>
    <lineage>
        <taxon>Bacteria</taxon>
        <taxon>Pseudomonadati</taxon>
        <taxon>Pseudomonadota</taxon>
        <taxon>Gammaproteobacteria</taxon>
        <taxon>Methylococcales</taxon>
        <taxon>Methylothermaceae</taxon>
        <taxon>Methylomarinovum</taxon>
    </lineage>
</organism>
<keyword evidence="3 5" id="KW-0368">Histidine biosynthesis</keyword>
<name>A0AAU9C791_9GAMM</name>
<gene>
    <name evidence="6" type="ORF">MIN45_P1845</name>
</gene>
<evidence type="ECO:0000256" key="1">
    <source>
        <dbReference type="ARBA" id="ARBA00009667"/>
    </source>
</evidence>
<dbReference type="InterPro" id="IPR006062">
    <property type="entry name" value="His_biosynth"/>
</dbReference>
<dbReference type="InterPro" id="IPR011060">
    <property type="entry name" value="RibuloseP-bd_barrel"/>
</dbReference>
<dbReference type="AlphaFoldDB" id="A0AAU9C791"/>
<evidence type="ECO:0000313" key="6">
    <source>
        <dbReference type="EMBL" id="BCX89472.1"/>
    </source>
</evidence>
<proteinExistence type="inferred from homology"/>
<dbReference type="Pfam" id="PF00977">
    <property type="entry name" value="His_biosynth"/>
    <property type="match status" value="1"/>
</dbReference>